<proteinExistence type="inferred from homology"/>
<keyword evidence="5 6" id="KW-0472">Membrane</keyword>
<gene>
    <name evidence="7" type="ORF">TRAPUB_87</name>
</gene>
<feature type="transmembrane region" description="Helical" evidence="6">
    <location>
        <begin position="503"/>
        <end position="525"/>
    </location>
</feature>
<feature type="transmembrane region" description="Helical" evidence="6">
    <location>
        <begin position="475"/>
        <end position="497"/>
    </location>
</feature>
<keyword evidence="8" id="KW-1185">Reference proteome</keyword>
<dbReference type="PANTHER" id="PTHR21347:SF0">
    <property type="entry name" value="LIPID SCRAMBLASE CLPTM1L"/>
    <property type="match status" value="1"/>
</dbReference>
<evidence type="ECO:0000256" key="6">
    <source>
        <dbReference type="SAM" id="Phobius"/>
    </source>
</evidence>
<feature type="transmembrane region" description="Helical" evidence="6">
    <location>
        <begin position="355"/>
        <end position="376"/>
    </location>
</feature>
<keyword evidence="4 6" id="KW-1133">Transmembrane helix</keyword>
<name>A0A1M2VNE2_TRAPU</name>
<dbReference type="PANTHER" id="PTHR21347">
    <property type="entry name" value="CLEFT LIP AND PALATE ASSOCIATED TRANSMEMBRANE PROTEIN-RELATED"/>
    <property type="match status" value="1"/>
</dbReference>
<keyword evidence="3 6" id="KW-0812">Transmembrane</keyword>
<evidence type="ECO:0000256" key="2">
    <source>
        <dbReference type="ARBA" id="ARBA00009310"/>
    </source>
</evidence>
<dbReference type="Proteomes" id="UP000184267">
    <property type="component" value="Unassembled WGS sequence"/>
</dbReference>
<evidence type="ECO:0000313" key="8">
    <source>
        <dbReference type="Proteomes" id="UP000184267"/>
    </source>
</evidence>
<evidence type="ECO:0000256" key="4">
    <source>
        <dbReference type="ARBA" id="ARBA00022989"/>
    </source>
</evidence>
<evidence type="ECO:0000313" key="7">
    <source>
        <dbReference type="EMBL" id="OJT09062.1"/>
    </source>
</evidence>
<organism evidence="7 8">
    <name type="scientific">Trametes pubescens</name>
    <name type="common">White-rot fungus</name>
    <dbReference type="NCBI Taxonomy" id="154538"/>
    <lineage>
        <taxon>Eukaryota</taxon>
        <taxon>Fungi</taxon>
        <taxon>Dikarya</taxon>
        <taxon>Basidiomycota</taxon>
        <taxon>Agaricomycotina</taxon>
        <taxon>Agaricomycetes</taxon>
        <taxon>Polyporales</taxon>
        <taxon>Polyporaceae</taxon>
        <taxon>Trametes</taxon>
    </lineage>
</organism>
<evidence type="ECO:0000256" key="3">
    <source>
        <dbReference type="ARBA" id="ARBA00022692"/>
    </source>
</evidence>
<comment type="similarity">
    <text evidence="2">Belongs to the CLPTM1 family.</text>
</comment>
<comment type="subcellular location">
    <subcellularLocation>
        <location evidence="1">Membrane</location>
        <topology evidence="1">Multi-pass membrane protein</topology>
    </subcellularLocation>
</comment>
<dbReference type="GO" id="GO:0012505">
    <property type="term" value="C:endomembrane system"/>
    <property type="evidence" value="ECO:0007669"/>
    <property type="project" value="TreeGrafter"/>
</dbReference>
<sequence>MPTPNAAAPAAPANDAPQESPARKFFAIAQQVVLAIVVSQVVSKFFTSKTQQPPVADPASSLASVPQAQVPGQATPVGAVNPAATAAAPAWPLGIPLAMHVHLSTSPTGDVFSKKWTSGYRKDQDADLPSLVWTNITFGDWNEKRTADFTVNLPPSVQNNGTLWADVFLVRDGASPDPSDTKFDPQSVHHVRTALTKYLPKTKVRKQKNLLGGTTAGEESETDEEPQADTIVSHWHNNLTLALISDNPAIPLTQIQPAAARYIELSSKRDAAGRPLYKPIIFPNEFWHLRSQHFEINSTTPSVPLQIEFQPMSYWKFTIFAAMTASFAEAAKQQGASSGAELDEVKRMLVETNPYFLAITALVSVLHVVFEFLAFSSDVSHWRQKQELVGVSIVTNVFVQIIILLYLIDNNEQTSWMILMGSGIGVLIEAWKITKAVDISIAPSSPGAWLPYKIDIKDKHVLSEDEKKTQEYDKLAFRIVAYFTIPCLAAYTVYSLLYETHRGWYSFVISTLTSFVYMFGFAQLIPQLIINYKLKSVAHMPLKAMVFKTLSTVVDDLFAFCIKMPILHRLACFRDDVVFLIFLYQRWIYRIDPNRVNEYGQVMTAEETAAADKLKAEESKKDR</sequence>
<protein>
    <submittedName>
        <fullName evidence="7">Cleft lip and palate transmembrane protein 1</fullName>
    </submittedName>
</protein>
<accession>A0A1M2VNE2</accession>
<dbReference type="Pfam" id="PF05602">
    <property type="entry name" value="CLPTM1"/>
    <property type="match status" value="1"/>
</dbReference>
<feature type="transmembrane region" description="Helical" evidence="6">
    <location>
        <begin position="388"/>
        <end position="408"/>
    </location>
</feature>
<reference evidence="7 8" key="1">
    <citation type="submission" date="2016-10" db="EMBL/GenBank/DDBJ databases">
        <title>Genome sequence of the basidiomycete white-rot fungus Trametes pubescens.</title>
        <authorList>
            <person name="Makela M.R."/>
            <person name="Granchi Z."/>
            <person name="Peng M."/>
            <person name="De Vries R.P."/>
            <person name="Grigoriev I."/>
            <person name="Riley R."/>
            <person name="Hilden K."/>
        </authorList>
    </citation>
    <scope>NUCLEOTIDE SEQUENCE [LARGE SCALE GENOMIC DNA]</scope>
    <source>
        <strain evidence="7 8">FBCC735</strain>
    </source>
</reference>
<comment type="caution">
    <text evidence="7">The sequence shown here is derived from an EMBL/GenBank/DDBJ whole genome shotgun (WGS) entry which is preliminary data.</text>
</comment>
<dbReference type="InterPro" id="IPR008429">
    <property type="entry name" value="CLPTM1"/>
</dbReference>
<dbReference type="OMA" id="TLWAHFY"/>
<dbReference type="EMBL" id="MNAD01000987">
    <property type="protein sequence ID" value="OJT09062.1"/>
    <property type="molecule type" value="Genomic_DNA"/>
</dbReference>
<dbReference type="STRING" id="154538.A0A1M2VNE2"/>
<dbReference type="OrthoDB" id="378564at2759"/>
<dbReference type="GO" id="GO:0016020">
    <property type="term" value="C:membrane"/>
    <property type="evidence" value="ECO:0007669"/>
    <property type="project" value="UniProtKB-SubCell"/>
</dbReference>
<evidence type="ECO:0000256" key="1">
    <source>
        <dbReference type="ARBA" id="ARBA00004141"/>
    </source>
</evidence>
<evidence type="ECO:0000256" key="5">
    <source>
        <dbReference type="ARBA" id="ARBA00023136"/>
    </source>
</evidence>
<dbReference type="AlphaFoldDB" id="A0A1M2VNE2"/>